<keyword evidence="9" id="KW-1185">Reference proteome</keyword>
<evidence type="ECO:0000256" key="5">
    <source>
        <dbReference type="SAM" id="Coils"/>
    </source>
</evidence>
<protein>
    <submittedName>
        <fullName evidence="8">Uncharacterized integral membrane protein</fullName>
    </submittedName>
</protein>
<evidence type="ECO:0000256" key="1">
    <source>
        <dbReference type="ARBA" id="ARBA00022475"/>
    </source>
</evidence>
<dbReference type="InterPro" id="IPR010445">
    <property type="entry name" value="LapA_dom"/>
</dbReference>
<dbReference type="PANTHER" id="PTHR41335:SF1">
    <property type="entry name" value="MEMBRANE PROTEIN"/>
    <property type="match status" value="1"/>
</dbReference>
<evidence type="ECO:0000313" key="8">
    <source>
        <dbReference type="EMBL" id="ACL69972.1"/>
    </source>
</evidence>
<keyword evidence="5" id="KW-0175">Coiled coil</keyword>
<evidence type="ECO:0000259" key="7">
    <source>
        <dbReference type="Pfam" id="PF06305"/>
    </source>
</evidence>
<dbReference type="KEGG" id="hor:Hore_12220"/>
<accession>B8CXF3</accession>
<dbReference type="GO" id="GO:0005886">
    <property type="term" value="C:plasma membrane"/>
    <property type="evidence" value="ECO:0007669"/>
    <property type="project" value="InterPro"/>
</dbReference>
<name>B8CXF3_HALOH</name>
<dbReference type="EMBL" id="CP001098">
    <property type="protein sequence ID" value="ACL69972.1"/>
    <property type="molecule type" value="Genomic_DNA"/>
</dbReference>
<evidence type="ECO:0000313" key="9">
    <source>
        <dbReference type="Proteomes" id="UP000000719"/>
    </source>
</evidence>
<feature type="domain" description="Lipopolysaccharide assembly protein A" evidence="7">
    <location>
        <begin position="21"/>
        <end position="83"/>
    </location>
</feature>
<dbReference type="STRING" id="373903.Hore_12220"/>
<reference evidence="8 9" key="1">
    <citation type="journal article" date="2009" name="PLoS ONE">
        <title>Genome analysis of the anaerobic thermohalophilic bacterium Halothermothrix orenii.</title>
        <authorList>
            <person name="Mavromatis K."/>
            <person name="Ivanova N."/>
            <person name="Anderson I."/>
            <person name="Lykidis A."/>
            <person name="Hooper S.D."/>
            <person name="Sun H."/>
            <person name="Kunin V."/>
            <person name="Lapidus A."/>
            <person name="Hugenholtz P."/>
            <person name="Patel B."/>
            <person name="Kyrpides N.C."/>
        </authorList>
    </citation>
    <scope>NUCLEOTIDE SEQUENCE [LARGE SCALE GENOMIC DNA]</scope>
    <source>
        <strain evidence="9">H 168 / OCM 544 / DSM 9562</strain>
    </source>
</reference>
<sequence>MQANLILGLIFALLIAIFSIQNAQSVSLFLFSWRFEISLVVITLGSMALGALLMGIPAYIKQLKLRRRLKSIEKENKDLEERLGVLTNEFEDLRKEKKVMEQTPEGENNIDNQEV</sequence>
<evidence type="ECO:0000256" key="6">
    <source>
        <dbReference type="SAM" id="Phobius"/>
    </source>
</evidence>
<dbReference type="AlphaFoldDB" id="B8CXF3"/>
<evidence type="ECO:0000256" key="4">
    <source>
        <dbReference type="ARBA" id="ARBA00023136"/>
    </source>
</evidence>
<dbReference type="HOGENOM" id="CLU_142842_3_0_9"/>
<organism evidence="8 9">
    <name type="scientific">Halothermothrix orenii (strain H 168 / OCM 544 / DSM 9562)</name>
    <dbReference type="NCBI Taxonomy" id="373903"/>
    <lineage>
        <taxon>Bacteria</taxon>
        <taxon>Bacillati</taxon>
        <taxon>Bacillota</taxon>
        <taxon>Clostridia</taxon>
        <taxon>Halanaerobiales</taxon>
        <taxon>Halothermotrichaceae</taxon>
        <taxon>Halothermothrix</taxon>
    </lineage>
</organism>
<keyword evidence="1" id="KW-1003">Cell membrane</keyword>
<evidence type="ECO:0000256" key="2">
    <source>
        <dbReference type="ARBA" id="ARBA00022692"/>
    </source>
</evidence>
<feature type="transmembrane region" description="Helical" evidence="6">
    <location>
        <begin position="39"/>
        <end position="60"/>
    </location>
</feature>
<dbReference type="PANTHER" id="PTHR41335">
    <property type="entry name" value="MEMBRANE PROTEIN-RELATED"/>
    <property type="match status" value="1"/>
</dbReference>
<keyword evidence="2 6" id="KW-0812">Transmembrane</keyword>
<feature type="coiled-coil region" evidence="5">
    <location>
        <begin position="62"/>
        <end position="103"/>
    </location>
</feature>
<gene>
    <name evidence="8" type="ordered locus">Hore_12220</name>
</gene>
<proteinExistence type="predicted"/>
<dbReference type="Proteomes" id="UP000000719">
    <property type="component" value="Chromosome"/>
</dbReference>
<dbReference type="Pfam" id="PF06305">
    <property type="entry name" value="LapA_dom"/>
    <property type="match status" value="1"/>
</dbReference>
<dbReference type="eggNOG" id="COG5416">
    <property type="taxonomic scope" value="Bacteria"/>
</dbReference>
<keyword evidence="4 6" id="KW-0472">Membrane</keyword>
<evidence type="ECO:0000256" key="3">
    <source>
        <dbReference type="ARBA" id="ARBA00022989"/>
    </source>
</evidence>
<keyword evidence="3 6" id="KW-1133">Transmembrane helix</keyword>
<dbReference type="RefSeq" id="WP_012636156.1">
    <property type="nucleotide sequence ID" value="NC_011899.1"/>
</dbReference>